<sequence>MARPFLTAAWRDLVLLNWRVEESLLTPYLPSGVELDRWEGDCWASLVGFRFLDMSVKGVPAFGYQDFPEINLRFYVKREMQGEVRRGVVFVQEMTPYQLVGWVARTLYNEPYATLPMRQKVNEEGALYELQLGEEWQGIGLKANGPWRDQNEMELFITEHYWGYNTQKNTDSMEYQVEHSIWRT</sequence>
<feature type="non-terminal residue" evidence="1">
    <location>
        <position position="184"/>
    </location>
</feature>
<reference evidence="1" key="1">
    <citation type="submission" date="2018-05" db="EMBL/GenBank/DDBJ databases">
        <authorList>
            <person name="Lanie J.A."/>
            <person name="Ng W.-L."/>
            <person name="Kazmierczak K.M."/>
            <person name="Andrzejewski T.M."/>
            <person name="Davidsen T.M."/>
            <person name="Wayne K.J."/>
            <person name="Tettelin H."/>
            <person name="Glass J.I."/>
            <person name="Rusch D."/>
            <person name="Podicherti R."/>
            <person name="Tsui H.-C.T."/>
            <person name="Winkler M.E."/>
        </authorList>
    </citation>
    <scope>NUCLEOTIDE SEQUENCE</scope>
</reference>
<gene>
    <name evidence="1" type="ORF">METZ01_LOCUS508549</name>
</gene>
<accession>A0A383EHB9</accession>
<evidence type="ECO:0000313" key="1">
    <source>
        <dbReference type="EMBL" id="SVE55695.1"/>
    </source>
</evidence>
<dbReference type="AlphaFoldDB" id="A0A383EHB9"/>
<protein>
    <recommendedName>
        <fullName evidence="2">DUF2071 domain-containing protein</fullName>
    </recommendedName>
</protein>
<name>A0A383EHB9_9ZZZZ</name>
<dbReference type="EMBL" id="UINC01225567">
    <property type="protein sequence ID" value="SVE55695.1"/>
    <property type="molecule type" value="Genomic_DNA"/>
</dbReference>
<evidence type="ECO:0008006" key="2">
    <source>
        <dbReference type="Google" id="ProtNLM"/>
    </source>
</evidence>
<dbReference type="InterPro" id="IPR018644">
    <property type="entry name" value="DUF2071"/>
</dbReference>
<proteinExistence type="predicted"/>
<dbReference type="Pfam" id="PF09844">
    <property type="entry name" value="DUF2071"/>
    <property type="match status" value="1"/>
</dbReference>
<dbReference type="PANTHER" id="PTHR39186:SF1">
    <property type="entry name" value="DUF2071 DOMAIN-CONTAINING PROTEIN"/>
    <property type="match status" value="1"/>
</dbReference>
<organism evidence="1">
    <name type="scientific">marine metagenome</name>
    <dbReference type="NCBI Taxonomy" id="408172"/>
    <lineage>
        <taxon>unclassified sequences</taxon>
        <taxon>metagenomes</taxon>
        <taxon>ecological metagenomes</taxon>
    </lineage>
</organism>
<dbReference type="PANTHER" id="PTHR39186">
    <property type="entry name" value="DUF2071 FAMILY PROTEIN"/>
    <property type="match status" value="1"/>
</dbReference>